<evidence type="ECO:0000256" key="4">
    <source>
        <dbReference type="ARBA" id="ARBA00022622"/>
    </source>
</evidence>
<keyword evidence="10 12" id="KW-0449">Lipoprotein</keyword>
<keyword evidence="3" id="KW-1003">Cell membrane</keyword>
<keyword evidence="9 12" id="KW-0357">Heparan sulfate</keyword>
<dbReference type="Pfam" id="PF01153">
    <property type="entry name" value="Glypican"/>
    <property type="match status" value="2"/>
</dbReference>
<dbReference type="InterPro" id="IPR001863">
    <property type="entry name" value="Glypican"/>
</dbReference>
<keyword evidence="4 12" id="KW-0336">GPI-anchor</keyword>
<evidence type="ECO:0000256" key="1">
    <source>
        <dbReference type="ARBA" id="ARBA00004609"/>
    </source>
</evidence>
<feature type="compositionally biased region" description="Polar residues" evidence="13">
    <location>
        <begin position="812"/>
        <end position="822"/>
    </location>
</feature>
<keyword evidence="5" id="KW-0732">Signal</keyword>
<feature type="compositionally biased region" description="Acidic residues" evidence="13">
    <location>
        <begin position="781"/>
        <end position="809"/>
    </location>
</feature>
<organism evidence="14 15">
    <name type="scientific">Fragariocoptes setiger</name>
    <dbReference type="NCBI Taxonomy" id="1670756"/>
    <lineage>
        <taxon>Eukaryota</taxon>
        <taxon>Metazoa</taxon>
        <taxon>Ecdysozoa</taxon>
        <taxon>Arthropoda</taxon>
        <taxon>Chelicerata</taxon>
        <taxon>Arachnida</taxon>
        <taxon>Acari</taxon>
        <taxon>Acariformes</taxon>
        <taxon>Trombidiformes</taxon>
        <taxon>Prostigmata</taxon>
        <taxon>Eupodina</taxon>
        <taxon>Eriophyoidea</taxon>
        <taxon>Phytoptidae</taxon>
        <taxon>Fragariocoptes</taxon>
    </lineage>
</organism>
<feature type="region of interest" description="Disordered" evidence="13">
    <location>
        <begin position="714"/>
        <end position="851"/>
    </location>
</feature>
<evidence type="ECO:0000256" key="6">
    <source>
        <dbReference type="ARBA" id="ARBA00022974"/>
    </source>
</evidence>
<evidence type="ECO:0000256" key="2">
    <source>
        <dbReference type="ARBA" id="ARBA00010260"/>
    </source>
</evidence>
<keyword evidence="15" id="KW-1185">Reference proteome</keyword>
<comment type="function">
    <text evidence="12">Cell surface proteoglycan.</text>
</comment>
<evidence type="ECO:0000256" key="12">
    <source>
        <dbReference type="RuleBase" id="RU003519"/>
    </source>
</evidence>
<proteinExistence type="inferred from homology"/>
<evidence type="ECO:0000313" key="14">
    <source>
        <dbReference type="EMBL" id="KAG9508799.1"/>
    </source>
</evidence>
<evidence type="ECO:0000256" key="7">
    <source>
        <dbReference type="ARBA" id="ARBA00023136"/>
    </source>
</evidence>
<reference evidence="14 15" key="1">
    <citation type="submission" date="2020-10" db="EMBL/GenBank/DDBJ databases">
        <authorList>
            <person name="Klimov P.B."/>
            <person name="Dyachkov S.M."/>
            <person name="Chetverikov P.E."/>
        </authorList>
    </citation>
    <scope>NUCLEOTIDE SEQUENCE [LARGE SCALE GENOMIC DNA]</scope>
    <source>
        <strain evidence="14">BMOC 18-1129-001#AD2665</strain>
        <tissue evidence="14">Entire mites</tissue>
    </source>
</reference>
<comment type="subcellular location">
    <subcellularLocation>
        <location evidence="1 12">Cell membrane</location>
        <topology evidence="1 12">Lipid-anchor</topology>
        <topology evidence="1 12">GPI-anchor</topology>
    </subcellularLocation>
</comment>
<dbReference type="PANTHER" id="PTHR10822">
    <property type="entry name" value="GLYPICAN"/>
    <property type="match status" value="1"/>
</dbReference>
<keyword evidence="6 12" id="KW-0654">Proteoglycan</keyword>
<dbReference type="PANTHER" id="PTHR10822:SF30">
    <property type="entry name" value="DALLY-LIKE, ISOFORM A"/>
    <property type="match status" value="1"/>
</dbReference>
<protein>
    <submittedName>
        <fullName evidence="14">Glypican-6</fullName>
    </submittedName>
</protein>
<sequence>YQTGGNDKAISTSEIRVNFARHFTTSRLCADNGRRKHCLVFTSAPPIFVPLFVHRRANELRKSVHNVSAANNLAHSININNNNNNINAQLQSLQHTMASMPTYNNNNNNEGMYHHQLNSFSNATHELMLELRQGLLTKSTKFDEFFRSLLASSKAEFHRMFIRTYGILYENNAEIFTGMYENLENYYATGGVKLNDAMQSFFNRLYQKMFQVLNMQYDFSPAYLNCTSQQLDKLRPFGAVPDKLITEIKQSFIATRTFVQALNNGIDVIKNLIALGPSAQCNTLLQRVHQLVATSPQAVASRPICVSHCEQIWTKCYNKLNVDLDREWNSYVEALSSLANKMRTSWNIEIVVKPIDIRVSEAIMNFQENGPQITNQVFKACGDPKQAMLGRRKRFADVDFELIAARKDCNELWAAFSKTPTPNSESLQQMSADLIEFRRRCSSYPRPRSLARMSERECARLAALPVKEYFPTRIEQATYQLSKKVYELNCLESKQPPNSGVIPPRRLVTASIVPTKPDYTNVDNSRRVPVFNRRNDTAFIADSPSVVPVRGVSSAAVPTSVPVAMKSTSHKNTNHAHRETTTTLAPISEVQNIEIIGALVSEICDQINRTKGFWSALPNNVCTNKNVVGSQNLKQLQAPPNCTGFPPHILSDSITNDRYFKGSDRASVNDARYNGVITQQITTLKSVVSKINKAIGGHEVDWAEPVAITMTTTTTTTTAIPNVPPSEIDSLPTTTTSDPDREPDNDQTNECPPGYEPIPDSNISSDEDLSIETGSGNGPNNDDEEGDETGDGDDEESESGTDEDSDSEDSGMQNQPSRSQLSCRPIELASTTTSTAKPDDSSTTNSFKDIEETGTTISGNYIEGLEQPYIQSYASDRIHRKNEVAIILGDPDSSSGQTHFAPACLSTYAIIWLGSCVIRQFAYDQPIQFH</sequence>
<evidence type="ECO:0000313" key="15">
    <source>
        <dbReference type="Proteomes" id="UP000825002"/>
    </source>
</evidence>
<feature type="non-terminal residue" evidence="14">
    <location>
        <position position="1"/>
    </location>
</feature>
<dbReference type="Proteomes" id="UP000825002">
    <property type="component" value="Unassembled WGS sequence"/>
</dbReference>
<keyword evidence="8" id="KW-0325">Glycoprotein</keyword>
<evidence type="ECO:0000256" key="11">
    <source>
        <dbReference type="RuleBase" id="RU003518"/>
    </source>
</evidence>
<evidence type="ECO:0000256" key="10">
    <source>
        <dbReference type="ARBA" id="ARBA00023288"/>
    </source>
</evidence>
<comment type="caution">
    <text evidence="14">The sequence shown here is derived from an EMBL/GenBank/DDBJ whole genome shotgun (WGS) entry which is preliminary data.</text>
</comment>
<dbReference type="EMBL" id="JAIFTH010000949">
    <property type="protein sequence ID" value="KAG9508799.1"/>
    <property type="molecule type" value="Genomic_DNA"/>
</dbReference>
<accession>A0ABQ7S5V0</accession>
<comment type="similarity">
    <text evidence="2 11">Belongs to the glypican family.</text>
</comment>
<evidence type="ECO:0000256" key="5">
    <source>
        <dbReference type="ARBA" id="ARBA00022729"/>
    </source>
</evidence>
<keyword evidence="7 12" id="KW-0472">Membrane</keyword>
<gene>
    <name evidence="14" type="primary">GPC6</name>
    <name evidence="14" type="ORF">GZH46_02699</name>
</gene>
<evidence type="ECO:0000256" key="3">
    <source>
        <dbReference type="ARBA" id="ARBA00022475"/>
    </source>
</evidence>
<name>A0ABQ7S5V0_9ACAR</name>
<feature type="compositionally biased region" description="Polar residues" evidence="13">
    <location>
        <begin position="829"/>
        <end position="851"/>
    </location>
</feature>
<evidence type="ECO:0000256" key="13">
    <source>
        <dbReference type="SAM" id="MobiDB-lite"/>
    </source>
</evidence>
<evidence type="ECO:0000256" key="9">
    <source>
        <dbReference type="ARBA" id="ARBA00023207"/>
    </source>
</evidence>
<evidence type="ECO:0000256" key="8">
    <source>
        <dbReference type="ARBA" id="ARBA00023180"/>
    </source>
</evidence>